<evidence type="ECO:0000313" key="2">
    <source>
        <dbReference type="Proteomes" id="UP000014974"/>
    </source>
</evidence>
<dbReference type="AlphaFoldDB" id="S7WGG1"/>
<dbReference type="Proteomes" id="UP000014974">
    <property type="component" value="Unassembled WGS sequence"/>
</dbReference>
<name>S7WGG1_9BACT</name>
<gene>
    <name evidence="1" type="ORF">ADICYQ_5202</name>
</gene>
<sequence length="46" mass="5225">MKASDSFTKFLNEIPDEDEETFVNKAFGSSCLHEKMLANKKDVSEI</sequence>
<proteinExistence type="predicted"/>
<reference evidence="1 2" key="1">
    <citation type="journal article" date="2013" name="Genome Announc.">
        <title>Draft Genome Sequence of Cyclobacterium qasimii Strain M12-11BT, Isolated from Arctic Marine Sediment.</title>
        <authorList>
            <person name="Shivaji S."/>
            <person name="Ara S."/>
            <person name="Singh A."/>
            <person name="Kumar Pinnaka A."/>
        </authorList>
    </citation>
    <scope>NUCLEOTIDE SEQUENCE [LARGE SCALE GENOMIC DNA]</scope>
    <source>
        <strain evidence="1 2">M12-11B</strain>
    </source>
</reference>
<dbReference type="EMBL" id="ATNM01000174">
    <property type="protein sequence ID" value="EPR65854.1"/>
    <property type="molecule type" value="Genomic_DNA"/>
</dbReference>
<accession>S7WGG1</accession>
<evidence type="ECO:0000313" key="1">
    <source>
        <dbReference type="EMBL" id="EPR65854.1"/>
    </source>
</evidence>
<protein>
    <submittedName>
        <fullName evidence="1">Uncharacterized protein</fullName>
    </submittedName>
</protein>
<comment type="caution">
    <text evidence="1">The sequence shown here is derived from an EMBL/GenBank/DDBJ whole genome shotgun (WGS) entry which is preliminary data.</text>
</comment>
<organism evidence="1 2">
    <name type="scientific">Cyclobacterium qasimii M12-11B</name>
    <dbReference type="NCBI Taxonomy" id="641524"/>
    <lineage>
        <taxon>Bacteria</taxon>
        <taxon>Pseudomonadati</taxon>
        <taxon>Bacteroidota</taxon>
        <taxon>Cytophagia</taxon>
        <taxon>Cytophagales</taxon>
        <taxon>Cyclobacteriaceae</taxon>
        <taxon>Cyclobacterium</taxon>
    </lineage>
</organism>